<feature type="domain" description="Nudix hydrolase" evidence="2">
    <location>
        <begin position="4"/>
        <end position="152"/>
    </location>
</feature>
<dbReference type="SUPFAM" id="SSF55811">
    <property type="entry name" value="Nudix"/>
    <property type="match status" value="1"/>
</dbReference>
<name>A0ABD5R7C7_9EURY</name>
<keyword evidence="1" id="KW-0378">Hydrolase</keyword>
<evidence type="ECO:0000313" key="4">
    <source>
        <dbReference type="Proteomes" id="UP001596201"/>
    </source>
</evidence>
<dbReference type="Pfam" id="PF00293">
    <property type="entry name" value="NUDIX"/>
    <property type="match status" value="1"/>
</dbReference>
<organism evidence="3 4">
    <name type="scientific">Salinirubrum litoreum</name>
    <dbReference type="NCBI Taxonomy" id="1126234"/>
    <lineage>
        <taxon>Archaea</taxon>
        <taxon>Methanobacteriati</taxon>
        <taxon>Methanobacteriota</taxon>
        <taxon>Stenosarchaea group</taxon>
        <taxon>Halobacteria</taxon>
        <taxon>Halobacteriales</taxon>
        <taxon>Haloferacaceae</taxon>
        <taxon>Salinirubrum</taxon>
    </lineage>
</organism>
<accession>A0ABD5R7C7</accession>
<evidence type="ECO:0000313" key="3">
    <source>
        <dbReference type="EMBL" id="MFC5365900.1"/>
    </source>
</evidence>
<reference evidence="3 4" key="1">
    <citation type="journal article" date="2019" name="Int. J. Syst. Evol. Microbiol.">
        <title>The Global Catalogue of Microorganisms (GCM) 10K type strain sequencing project: providing services to taxonomists for standard genome sequencing and annotation.</title>
        <authorList>
            <consortium name="The Broad Institute Genomics Platform"/>
            <consortium name="The Broad Institute Genome Sequencing Center for Infectious Disease"/>
            <person name="Wu L."/>
            <person name="Ma J."/>
        </authorList>
    </citation>
    <scope>NUCLEOTIDE SEQUENCE [LARGE SCALE GENOMIC DNA]</scope>
    <source>
        <strain evidence="3 4">CGMCC 1.12237</strain>
    </source>
</reference>
<comment type="caution">
    <text evidence="3">The sequence shown here is derived from an EMBL/GenBank/DDBJ whole genome shotgun (WGS) entry which is preliminary data.</text>
</comment>
<proteinExistence type="predicted"/>
<gene>
    <name evidence="3" type="ORF">ACFPJ5_03055</name>
</gene>
<dbReference type="GO" id="GO:0016787">
    <property type="term" value="F:hydrolase activity"/>
    <property type="evidence" value="ECO:0007669"/>
    <property type="project" value="UniProtKB-KW"/>
</dbReference>
<evidence type="ECO:0000256" key="1">
    <source>
        <dbReference type="ARBA" id="ARBA00022801"/>
    </source>
</evidence>
<dbReference type="InterPro" id="IPR015797">
    <property type="entry name" value="NUDIX_hydrolase-like_dom_sf"/>
</dbReference>
<dbReference type="PROSITE" id="PS00893">
    <property type="entry name" value="NUDIX_BOX"/>
    <property type="match status" value="1"/>
</dbReference>
<evidence type="ECO:0000259" key="2">
    <source>
        <dbReference type="PROSITE" id="PS51462"/>
    </source>
</evidence>
<dbReference type="RefSeq" id="WP_227228769.1">
    <property type="nucleotide sequence ID" value="NZ_JAJCVJ010000001.1"/>
</dbReference>
<keyword evidence="4" id="KW-1185">Reference proteome</keyword>
<dbReference type="Gene3D" id="3.90.79.10">
    <property type="entry name" value="Nucleoside Triphosphate Pyrophosphohydrolase"/>
    <property type="match status" value="1"/>
</dbReference>
<dbReference type="InterPro" id="IPR000086">
    <property type="entry name" value="NUDIX_hydrolase_dom"/>
</dbReference>
<dbReference type="InterPro" id="IPR020084">
    <property type="entry name" value="NUDIX_hydrolase_CS"/>
</dbReference>
<dbReference type="EMBL" id="JBHSKX010000001">
    <property type="protein sequence ID" value="MFC5365900.1"/>
    <property type="molecule type" value="Genomic_DNA"/>
</dbReference>
<dbReference type="Proteomes" id="UP001596201">
    <property type="component" value="Unassembled WGS sequence"/>
</dbReference>
<dbReference type="PROSITE" id="PS51462">
    <property type="entry name" value="NUDIX"/>
    <property type="match status" value="1"/>
</dbReference>
<protein>
    <submittedName>
        <fullName evidence="3">NUDIX domain-containing protein</fullName>
    </submittedName>
</protein>
<sequence>METTRHFVATCYVVVDGAVALHEHDRLGLTLPPGGHVDRDELPHETAIRETHEETGIEPTLVTDHDTGVTSPTVEPLPRPRHLLLEDINVCDGAVGHQHIDHVYYGVAETRDIDPAGDDEEPPAVWDWYDADDLRRADLDGDVAQLGLEAIELAERS</sequence>
<dbReference type="AlphaFoldDB" id="A0ABD5R7C7"/>